<dbReference type="Proteomes" id="UP000253153">
    <property type="component" value="Unassembled WGS sequence"/>
</dbReference>
<feature type="signal peptide" evidence="1">
    <location>
        <begin position="1"/>
        <end position="19"/>
    </location>
</feature>
<dbReference type="RefSeq" id="XP_031013568.1">
    <property type="nucleotide sequence ID" value="XM_031162413.1"/>
</dbReference>
<name>A0A366R829_9HYPO</name>
<dbReference type="OrthoDB" id="5105252at2759"/>
<proteinExistence type="predicted"/>
<accession>A0A366R829</accession>
<dbReference type="GeneID" id="41997709"/>
<gene>
    <name evidence="2" type="ORF">FIESC28_08275</name>
</gene>
<evidence type="ECO:0000313" key="3">
    <source>
        <dbReference type="Proteomes" id="UP000253153"/>
    </source>
</evidence>
<dbReference type="EMBL" id="QKXC01000186">
    <property type="protein sequence ID" value="RBR13309.1"/>
    <property type="molecule type" value="Genomic_DNA"/>
</dbReference>
<reference evidence="2 3" key="1">
    <citation type="submission" date="2018-06" db="EMBL/GenBank/DDBJ databases">
        <title>Fusarium incarnatum-equiseti species complex species 28.</title>
        <authorList>
            <person name="Gardiner D.M."/>
        </authorList>
    </citation>
    <scope>NUCLEOTIDE SEQUENCE [LARGE SCALE GENOMIC DNA]</scope>
    <source>
        <strain evidence="2 3">FIESC_28</strain>
    </source>
</reference>
<sequence length="372" mass="40252">MVALKPLLLLFALGAEVLAGPAKPASCTTVLGTKTVKNVPTSTTTAIKKIDIIKKVIRKVNVVVVPVAKTTTIRTTHVATVTSIDQKTDTAWVTLTSPSTSWITRTAVIVSTTVSPTYTTKDVTITIPRPADFTPIGDSDPPILPTFAKRDITTQTILPDDQQPQSVRCVVDKPQYSTKIVSTTVQGPRRTLKAVTKTKISTISTTVTQTEYPPNVKTTLTTVTWPVTTLVTDISSTSIVTETVTIESQIPRATVYDICQDDNILSEANSGYFAGYIYEDNVVTQEINGIQTAKQCCQACAAVPSCKASLFSLFSSQPGCTIFTAIDPGVCTNNAQPKFGFYQTNIDQQWDLKWHLSNGGCGHWENGGEWEP</sequence>
<protein>
    <recommendedName>
        <fullName evidence="4">Apple domain-containing protein</fullName>
    </recommendedName>
</protein>
<keyword evidence="1" id="KW-0732">Signal</keyword>
<evidence type="ECO:0000313" key="2">
    <source>
        <dbReference type="EMBL" id="RBR13309.1"/>
    </source>
</evidence>
<evidence type="ECO:0008006" key="4">
    <source>
        <dbReference type="Google" id="ProtNLM"/>
    </source>
</evidence>
<evidence type="ECO:0000256" key="1">
    <source>
        <dbReference type="SAM" id="SignalP"/>
    </source>
</evidence>
<keyword evidence="3" id="KW-1185">Reference proteome</keyword>
<comment type="caution">
    <text evidence="2">The sequence shown here is derived from an EMBL/GenBank/DDBJ whole genome shotgun (WGS) entry which is preliminary data.</text>
</comment>
<dbReference type="AlphaFoldDB" id="A0A366R829"/>
<organism evidence="2 3">
    <name type="scientific">Fusarium coffeatum</name>
    <dbReference type="NCBI Taxonomy" id="231269"/>
    <lineage>
        <taxon>Eukaryota</taxon>
        <taxon>Fungi</taxon>
        <taxon>Dikarya</taxon>
        <taxon>Ascomycota</taxon>
        <taxon>Pezizomycotina</taxon>
        <taxon>Sordariomycetes</taxon>
        <taxon>Hypocreomycetidae</taxon>
        <taxon>Hypocreales</taxon>
        <taxon>Nectriaceae</taxon>
        <taxon>Fusarium</taxon>
        <taxon>Fusarium incarnatum-equiseti species complex</taxon>
    </lineage>
</organism>
<feature type="chain" id="PRO_5016802709" description="Apple domain-containing protein" evidence="1">
    <location>
        <begin position="20"/>
        <end position="372"/>
    </location>
</feature>